<dbReference type="InterPro" id="IPR007145">
    <property type="entry name" value="MAP65_Ase1_PRC1"/>
</dbReference>
<dbReference type="FunCoup" id="A0A5K4F817">
    <property type="interactions" value="1156"/>
</dbReference>
<dbReference type="PANTHER" id="PTHR19321">
    <property type="entry name" value="PROTEIN REGULATOR OF CYTOKINESIS 1 PRC1-RELATED"/>
    <property type="match status" value="1"/>
</dbReference>
<dbReference type="WBParaSite" id="Smp_333580.1">
    <property type="protein sequence ID" value="Smp_333580.1"/>
    <property type="gene ID" value="Smp_333580"/>
</dbReference>
<dbReference type="Pfam" id="PF03999">
    <property type="entry name" value="MAP65_ASE1"/>
    <property type="match status" value="1"/>
</dbReference>
<keyword evidence="3" id="KW-1185">Reference proteome</keyword>
<evidence type="ECO:0000256" key="2">
    <source>
        <dbReference type="SAM" id="MobiDB-lite"/>
    </source>
</evidence>
<dbReference type="GO" id="GO:0051256">
    <property type="term" value="P:mitotic spindle midzone assembly"/>
    <property type="evidence" value="ECO:0007669"/>
    <property type="project" value="TreeGrafter"/>
</dbReference>
<proteinExistence type="predicted"/>
<dbReference type="STRING" id="6183.A0A5K4F817"/>
<dbReference type="PANTHER" id="PTHR19321:SF41">
    <property type="entry name" value="FASCETTO-RELATED"/>
    <property type="match status" value="1"/>
</dbReference>
<dbReference type="GO" id="GO:1990023">
    <property type="term" value="C:mitotic spindle midzone"/>
    <property type="evidence" value="ECO:0007669"/>
    <property type="project" value="TreeGrafter"/>
</dbReference>
<feature type="compositionally biased region" description="Polar residues" evidence="2">
    <location>
        <begin position="616"/>
        <end position="632"/>
    </location>
</feature>
<accession>A0A5K4F817</accession>
<dbReference type="InParanoid" id="A0A5K4F817"/>
<dbReference type="Gene3D" id="1.20.58.1520">
    <property type="match status" value="1"/>
</dbReference>
<organism evidence="3 4">
    <name type="scientific">Schistosoma mansoni</name>
    <name type="common">Blood fluke</name>
    <dbReference type="NCBI Taxonomy" id="6183"/>
    <lineage>
        <taxon>Eukaryota</taxon>
        <taxon>Metazoa</taxon>
        <taxon>Spiralia</taxon>
        <taxon>Lophotrochozoa</taxon>
        <taxon>Platyhelminthes</taxon>
        <taxon>Trematoda</taxon>
        <taxon>Digenea</taxon>
        <taxon>Strigeidida</taxon>
        <taxon>Schistosomatoidea</taxon>
        <taxon>Schistosomatidae</taxon>
        <taxon>Schistosoma</taxon>
    </lineage>
</organism>
<feature type="region of interest" description="Disordered" evidence="2">
    <location>
        <begin position="598"/>
        <end position="641"/>
    </location>
</feature>
<keyword evidence="1" id="KW-0175">Coiled coil</keyword>
<evidence type="ECO:0000313" key="3">
    <source>
        <dbReference type="Proteomes" id="UP000008854"/>
    </source>
</evidence>
<sequence length="641" mass="72050">MRFFILRLVIVCFGGLLMLPPWVADVLGQISQRLVMIADIWNAMGLEGENLQPRIHSLSSHLFLMLDEMHSEEILAKQAIIDSIKELKVKIKELESELGLTNNISETSSLVMTEKLFYDHFKALTEKSSSILQTYNLLKAEEKDLCERLNEPPVPETFIHVPNPEQIGILKENINHLTQEKRSRSLRLSRLIQEIRNLRDLLQQETADDEEIIALITAPNPMEILSLSKDFLDHVTKLRNSLAQEFVKLDDDCQRLIKEIMHIAGRLNIDLDNAVNIQQPVSARFLQHLKEELSLLKKLQLSSLASIISKCQAELVVWWENCLVGGDARQSYLTSEDQELSESLLISLESEITKWKSFYLKNEPLFKALETWQCILSRLRMSEQKMKDPSVLKNRGGILLVIDKEIKQLKRDLSRQYSILKEISVNYPNVTVHGLSILDYLDFSEHQCGIEKENQNPGNVSTSSIKVGNSTKRAFNVNKSTLLTPINGKKPRTNLLNSTIAAFSSSSKLNAVQSPLLACSSMVSLHGIGSTDSLSSVHTPITKAKPSTQTPVASCISSSTSSQKKIVPSISTKRRSARLSGKKVCSTLRVLQMKNMQSNNDNSFLSPLSMAPKSAAKSSRTVNNMPTPSVKNRIQRAPFRT</sequence>
<evidence type="ECO:0000256" key="1">
    <source>
        <dbReference type="SAM" id="Coils"/>
    </source>
</evidence>
<reference evidence="3" key="1">
    <citation type="journal article" date="2012" name="PLoS Negl. Trop. Dis.">
        <title>A systematically improved high quality genome and transcriptome of the human blood fluke Schistosoma mansoni.</title>
        <authorList>
            <person name="Protasio A.V."/>
            <person name="Tsai I.J."/>
            <person name="Babbage A."/>
            <person name="Nichol S."/>
            <person name="Hunt M."/>
            <person name="Aslett M.A."/>
            <person name="De Silva N."/>
            <person name="Velarde G.S."/>
            <person name="Anderson T.J."/>
            <person name="Clark R.C."/>
            <person name="Davidson C."/>
            <person name="Dillon G.P."/>
            <person name="Holroyd N.E."/>
            <person name="LoVerde P.T."/>
            <person name="Lloyd C."/>
            <person name="McQuillan J."/>
            <person name="Oliveira G."/>
            <person name="Otto T.D."/>
            <person name="Parker-Manuel S.J."/>
            <person name="Quail M.A."/>
            <person name="Wilson R.A."/>
            <person name="Zerlotini A."/>
            <person name="Dunne D.W."/>
            <person name="Berriman M."/>
        </authorList>
    </citation>
    <scope>NUCLEOTIDE SEQUENCE [LARGE SCALE GENOMIC DNA]</scope>
    <source>
        <strain evidence="3">Puerto Rican</strain>
    </source>
</reference>
<dbReference type="GO" id="GO:0005737">
    <property type="term" value="C:cytoplasm"/>
    <property type="evidence" value="ECO:0007669"/>
    <property type="project" value="TreeGrafter"/>
</dbReference>
<dbReference type="GO" id="GO:0008017">
    <property type="term" value="F:microtubule binding"/>
    <property type="evidence" value="ECO:0007669"/>
    <property type="project" value="InterPro"/>
</dbReference>
<dbReference type="Proteomes" id="UP000008854">
    <property type="component" value="Unassembled WGS sequence"/>
</dbReference>
<reference evidence="4" key="2">
    <citation type="submission" date="2019-11" db="UniProtKB">
        <authorList>
            <consortium name="WormBaseParasite"/>
        </authorList>
    </citation>
    <scope>IDENTIFICATION</scope>
    <source>
        <strain evidence="4">Puerto Rican</strain>
    </source>
</reference>
<feature type="coiled-coil region" evidence="1">
    <location>
        <begin position="77"/>
        <end position="104"/>
    </location>
</feature>
<name>A0A5K4F817_SCHMA</name>
<dbReference type="AlphaFoldDB" id="A0A5K4F817"/>
<evidence type="ECO:0000313" key="4">
    <source>
        <dbReference type="WBParaSite" id="Smp_333580.1"/>
    </source>
</evidence>
<protein>
    <submittedName>
        <fullName evidence="4">Protein regulator of cytokinesis 1</fullName>
    </submittedName>
</protein>